<organism evidence="2 3">
    <name type="scientific">Schleiferilactobacillus perolens DSM 12744</name>
    <dbReference type="NCBI Taxonomy" id="1423792"/>
    <lineage>
        <taxon>Bacteria</taxon>
        <taxon>Bacillati</taxon>
        <taxon>Bacillota</taxon>
        <taxon>Bacilli</taxon>
        <taxon>Lactobacillales</taxon>
        <taxon>Lactobacillaceae</taxon>
        <taxon>Schleiferilactobacillus</taxon>
    </lineage>
</organism>
<sequence>MDRFESPRKHFRLPLALLGIVFIVLGIWAFTKPGNALFGIVWAFAIGSLLKGIMDIVVWYDMGKAGVARPPYILPTGILDILLGLLLFANGQFGVLFTAYLFAFWFLLDSIMSIAAADFSLHRGFNIVMGIIGIIIGFAMLFNPLYSVVTLAYLVASYLIIFGALLLGRAF</sequence>
<evidence type="ECO:0000313" key="2">
    <source>
        <dbReference type="EMBL" id="KRL14778.1"/>
    </source>
</evidence>
<feature type="transmembrane region" description="Helical" evidence="1">
    <location>
        <begin position="124"/>
        <end position="142"/>
    </location>
</feature>
<name>A0A0R1NB98_9LACO</name>
<dbReference type="STRING" id="1423792.FD09_GL000438"/>
<keyword evidence="1" id="KW-0812">Transmembrane</keyword>
<dbReference type="AlphaFoldDB" id="A0A0R1NB98"/>
<feature type="transmembrane region" description="Helical" evidence="1">
    <location>
        <begin position="72"/>
        <end position="89"/>
    </location>
</feature>
<gene>
    <name evidence="2" type="ORF">FD09_GL000438</name>
</gene>
<dbReference type="Pfam" id="PF03729">
    <property type="entry name" value="DUF308"/>
    <property type="match status" value="3"/>
</dbReference>
<evidence type="ECO:0000256" key="1">
    <source>
        <dbReference type="SAM" id="Phobius"/>
    </source>
</evidence>
<comment type="caution">
    <text evidence="2">The sequence shown here is derived from an EMBL/GenBank/DDBJ whole genome shotgun (WGS) entry which is preliminary data.</text>
</comment>
<dbReference type="PANTHER" id="PTHR34989">
    <property type="entry name" value="PROTEIN HDED"/>
    <property type="match status" value="1"/>
</dbReference>
<feature type="transmembrane region" description="Helical" evidence="1">
    <location>
        <begin position="148"/>
        <end position="168"/>
    </location>
</feature>
<feature type="transmembrane region" description="Helical" evidence="1">
    <location>
        <begin position="12"/>
        <end position="30"/>
    </location>
</feature>
<evidence type="ECO:0000313" key="3">
    <source>
        <dbReference type="Proteomes" id="UP000051330"/>
    </source>
</evidence>
<feature type="transmembrane region" description="Helical" evidence="1">
    <location>
        <begin position="95"/>
        <end position="117"/>
    </location>
</feature>
<dbReference type="EMBL" id="AZEC01000001">
    <property type="protein sequence ID" value="KRL14778.1"/>
    <property type="molecule type" value="Genomic_DNA"/>
</dbReference>
<feature type="transmembrane region" description="Helical" evidence="1">
    <location>
        <begin position="36"/>
        <end position="60"/>
    </location>
</feature>
<dbReference type="GO" id="GO:0005886">
    <property type="term" value="C:plasma membrane"/>
    <property type="evidence" value="ECO:0007669"/>
    <property type="project" value="TreeGrafter"/>
</dbReference>
<dbReference type="RefSeq" id="WP_057817776.1">
    <property type="nucleotide sequence ID" value="NZ_AZEC01000001.1"/>
</dbReference>
<evidence type="ECO:0008006" key="4">
    <source>
        <dbReference type="Google" id="ProtNLM"/>
    </source>
</evidence>
<proteinExistence type="predicted"/>
<protein>
    <recommendedName>
        <fullName evidence="4">Integral membrane protein</fullName>
    </recommendedName>
</protein>
<keyword evidence="1" id="KW-1133">Transmembrane helix</keyword>
<reference evidence="2 3" key="1">
    <citation type="journal article" date="2015" name="Genome Announc.">
        <title>Expanding the biotechnology potential of lactobacilli through comparative genomics of 213 strains and associated genera.</title>
        <authorList>
            <person name="Sun Z."/>
            <person name="Harris H.M."/>
            <person name="McCann A."/>
            <person name="Guo C."/>
            <person name="Argimon S."/>
            <person name="Zhang W."/>
            <person name="Yang X."/>
            <person name="Jeffery I.B."/>
            <person name="Cooney J.C."/>
            <person name="Kagawa T.F."/>
            <person name="Liu W."/>
            <person name="Song Y."/>
            <person name="Salvetti E."/>
            <person name="Wrobel A."/>
            <person name="Rasinkangas P."/>
            <person name="Parkhill J."/>
            <person name="Rea M.C."/>
            <person name="O'Sullivan O."/>
            <person name="Ritari J."/>
            <person name="Douillard F.P."/>
            <person name="Paul Ross R."/>
            <person name="Yang R."/>
            <person name="Briner A.E."/>
            <person name="Felis G.E."/>
            <person name="de Vos W.M."/>
            <person name="Barrangou R."/>
            <person name="Klaenhammer T.R."/>
            <person name="Caufield P.W."/>
            <person name="Cui Y."/>
            <person name="Zhang H."/>
            <person name="O'Toole P.W."/>
        </authorList>
    </citation>
    <scope>NUCLEOTIDE SEQUENCE [LARGE SCALE GENOMIC DNA]</scope>
    <source>
        <strain evidence="2 3">DSM 12744</strain>
    </source>
</reference>
<dbReference type="InterPro" id="IPR005325">
    <property type="entry name" value="DUF308_memb"/>
</dbReference>
<keyword evidence="1" id="KW-0472">Membrane</keyword>
<dbReference type="Proteomes" id="UP000051330">
    <property type="component" value="Unassembled WGS sequence"/>
</dbReference>
<dbReference type="PANTHER" id="PTHR34989:SF1">
    <property type="entry name" value="PROTEIN HDED"/>
    <property type="match status" value="1"/>
</dbReference>
<dbReference type="OrthoDB" id="2456403at2"/>
<dbReference type="InterPro" id="IPR052712">
    <property type="entry name" value="Acid_resist_chaperone_HdeD"/>
</dbReference>
<keyword evidence="3" id="KW-1185">Reference proteome</keyword>
<accession>A0A0R1NB98</accession>
<dbReference type="PATRIC" id="fig|1423792.3.peg.442"/>